<dbReference type="EMBL" id="KZ992907">
    <property type="protein sequence ID" value="RKP06324.1"/>
    <property type="molecule type" value="Genomic_DNA"/>
</dbReference>
<dbReference type="PROSITE" id="PS50174">
    <property type="entry name" value="G_PATCH"/>
    <property type="match status" value="1"/>
</dbReference>
<feature type="region of interest" description="Disordered" evidence="1">
    <location>
        <begin position="153"/>
        <end position="176"/>
    </location>
</feature>
<dbReference type="Pfam" id="PF01585">
    <property type="entry name" value="G-patch"/>
    <property type="match status" value="1"/>
</dbReference>
<dbReference type="Proteomes" id="UP000271241">
    <property type="component" value="Unassembled WGS sequence"/>
</dbReference>
<feature type="region of interest" description="Disordered" evidence="1">
    <location>
        <begin position="532"/>
        <end position="582"/>
    </location>
</feature>
<evidence type="ECO:0000313" key="3">
    <source>
        <dbReference type="EMBL" id="RKP06324.1"/>
    </source>
</evidence>
<dbReference type="AlphaFoldDB" id="A0A4P9XKI8"/>
<organism evidence="3 4">
    <name type="scientific">Thamnocephalis sphaerospora</name>
    <dbReference type="NCBI Taxonomy" id="78915"/>
    <lineage>
        <taxon>Eukaryota</taxon>
        <taxon>Fungi</taxon>
        <taxon>Fungi incertae sedis</taxon>
        <taxon>Zoopagomycota</taxon>
        <taxon>Zoopagomycotina</taxon>
        <taxon>Zoopagomycetes</taxon>
        <taxon>Zoopagales</taxon>
        <taxon>Sigmoideomycetaceae</taxon>
        <taxon>Thamnocephalis</taxon>
    </lineage>
</organism>
<dbReference type="InterPro" id="IPR000467">
    <property type="entry name" value="G_patch_dom"/>
</dbReference>
<dbReference type="Pfam" id="PF26093">
    <property type="entry name" value="HTH_TGH"/>
    <property type="match status" value="1"/>
</dbReference>
<dbReference type="GO" id="GO:0003723">
    <property type="term" value="F:RNA binding"/>
    <property type="evidence" value="ECO:0007669"/>
    <property type="project" value="TreeGrafter"/>
</dbReference>
<gene>
    <name evidence="3" type="ORF">THASP1DRAFT_31858</name>
</gene>
<feature type="compositionally biased region" description="Polar residues" evidence="1">
    <location>
        <begin position="550"/>
        <end position="569"/>
    </location>
</feature>
<dbReference type="InterPro" id="IPR011666">
    <property type="entry name" value="DUF1604"/>
</dbReference>
<evidence type="ECO:0000313" key="4">
    <source>
        <dbReference type="Proteomes" id="UP000271241"/>
    </source>
</evidence>
<reference evidence="4" key="1">
    <citation type="journal article" date="2018" name="Nat. Microbiol.">
        <title>Leveraging single-cell genomics to expand the fungal tree of life.</title>
        <authorList>
            <person name="Ahrendt S.R."/>
            <person name="Quandt C.A."/>
            <person name="Ciobanu D."/>
            <person name="Clum A."/>
            <person name="Salamov A."/>
            <person name="Andreopoulos B."/>
            <person name="Cheng J.F."/>
            <person name="Woyke T."/>
            <person name="Pelin A."/>
            <person name="Henrissat B."/>
            <person name="Reynolds N.K."/>
            <person name="Benny G.L."/>
            <person name="Smith M.E."/>
            <person name="James T.Y."/>
            <person name="Grigoriev I.V."/>
        </authorList>
    </citation>
    <scope>NUCLEOTIDE SEQUENCE [LARGE SCALE GENOMIC DNA]</scope>
    <source>
        <strain evidence="4">RSA 1356</strain>
    </source>
</reference>
<dbReference type="GO" id="GO:0005634">
    <property type="term" value="C:nucleus"/>
    <property type="evidence" value="ECO:0007669"/>
    <property type="project" value="TreeGrafter"/>
</dbReference>
<dbReference type="PANTHER" id="PTHR13384:SF19">
    <property type="entry name" value="G PATCH DOMAIN-CONTAINING PROTEIN 1"/>
    <property type="match status" value="1"/>
</dbReference>
<accession>A0A4P9XKI8</accession>
<dbReference type="PANTHER" id="PTHR13384">
    <property type="entry name" value="G PATCH DOMAIN-CONTAINING PROTEIN 1"/>
    <property type="match status" value="1"/>
</dbReference>
<sequence>MLPGPEEVDRGQFVPEWKQEVRDEQGRRRFHGAFTGGFSAGYFNTVGSKEGWAPSTFVSSRKNRAQREEQRVEDFMDQEDRDELAEGQKQVAKSMFNERELAQQEQNARRAIQDVAGSGALSSVTARIMEDLVVPTKEAIGIRLLKRMGWKDGQGIGPRQTPTARATTVLDDDDDDDSFGGFSNSYGYGLGAKKKPSSASTASTTLRSTEITFAPKDVAIVEFKDKKDQQGLGYQTRIIAAEPAQKLERLTSLNHYQSLSSNGPSTRGGYSMMIHDDEDDDESIYSAPSRTHFNMTLIDDEEDNDITFTPNKAAVSQTLPVYRPQPRMPPTGGVSRRRICQDGRPPLPGFHLTEKTTVLDKWFEPPKVPEDFTPYHVFNESGPDGKPPTQAPPMNAERRSELLGEERLDGPQRSVFDYISPSDRQRLEQLSGRSTGANSAQDRAPPLDPALARAALQGFMPFADNPAKQARYRRFLEVKSGQAKEFLPTPSPPSGGDVQAAEEHEFHEFIQAARIFRPVSGQMAARFTSAQIAPSAEELKNPEPGLRTAPASTHSESKSLQQTGATATLPTPKVLRVRAWPS</sequence>
<dbReference type="Pfam" id="PF07713">
    <property type="entry name" value="DUF1604"/>
    <property type="match status" value="1"/>
</dbReference>
<feature type="region of interest" description="Disordered" evidence="1">
    <location>
        <begin position="373"/>
        <end position="396"/>
    </location>
</feature>
<evidence type="ECO:0000256" key="1">
    <source>
        <dbReference type="SAM" id="MobiDB-lite"/>
    </source>
</evidence>
<dbReference type="STRING" id="78915.A0A4P9XKI8"/>
<protein>
    <recommendedName>
        <fullName evidence="2">G-patch domain-containing protein</fullName>
    </recommendedName>
</protein>
<name>A0A4P9XKI8_9FUNG</name>
<evidence type="ECO:0000259" key="2">
    <source>
        <dbReference type="PROSITE" id="PS50174"/>
    </source>
</evidence>
<dbReference type="GO" id="GO:0006397">
    <property type="term" value="P:mRNA processing"/>
    <property type="evidence" value="ECO:0007669"/>
    <property type="project" value="InterPro"/>
</dbReference>
<dbReference type="OrthoDB" id="20507at2759"/>
<proteinExistence type="predicted"/>
<feature type="domain" description="G-patch" evidence="2">
    <location>
        <begin position="137"/>
        <end position="195"/>
    </location>
</feature>
<keyword evidence="4" id="KW-1185">Reference proteome</keyword>